<keyword evidence="6 8" id="KW-0472">Membrane</keyword>
<accession>A0A2W0HIZ0</accession>
<gene>
    <name evidence="10" type="ORF">CR205_14810</name>
</gene>
<evidence type="ECO:0000313" key="10">
    <source>
        <dbReference type="EMBL" id="PYZ96942.1"/>
    </source>
</evidence>
<dbReference type="InterPro" id="IPR050445">
    <property type="entry name" value="Bact_polysacc_biosynth/exp"/>
</dbReference>
<dbReference type="Proteomes" id="UP000248066">
    <property type="component" value="Unassembled WGS sequence"/>
</dbReference>
<name>A0A2W0HIZ0_9BACI</name>
<organism evidence="10 11">
    <name type="scientific">Alteribacter lacisalsi</name>
    <dbReference type="NCBI Taxonomy" id="2045244"/>
    <lineage>
        <taxon>Bacteria</taxon>
        <taxon>Bacillati</taxon>
        <taxon>Bacillota</taxon>
        <taxon>Bacilli</taxon>
        <taxon>Bacillales</taxon>
        <taxon>Bacillaceae</taxon>
        <taxon>Alteribacter</taxon>
    </lineage>
</organism>
<evidence type="ECO:0000256" key="3">
    <source>
        <dbReference type="ARBA" id="ARBA00022475"/>
    </source>
</evidence>
<evidence type="ECO:0000256" key="8">
    <source>
        <dbReference type="SAM" id="Phobius"/>
    </source>
</evidence>
<protein>
    <submittedName>
        <fullName evidence="10">Capsular biosynthesis protein</fullName>
    </submittedName>
</protein>
<evidence type="ECO:0000256" key="6">
    <source>
        <dbReference type="ARBA" id="ARBA00023136"/>
    </source>
</evidence>
<feature type="transmembrane region" description="Helical" evidence="8">
    <location>
        <begin position="169"/>
        <end position="188"/>
    </location>
</feature>
<reference evidence="10 11" key="1">
    <citation type="submission" date="2017-10" db="EMBL/GenBank/DDBJ databases">
        <title>Bacillus sp. nov., a halophilic bacterium isolated from a Yangshapao Lake.</title>
        <authorList>
            <person name="Wang H."/>
        </authorList>
    </citation>
    <scope>NUCLEOTIDE SEQUENCE [LARGE SCALE GENOMIC DNA]</scope>
    <source>
        <strain evidence="10 11">YSP-3</strain>
    </source>
</reference>
<evidence type="ECO:0000256" key="4">
    <source>
        <dbReference type="ARBA" id="ARBA00022692"/>
    </source>
</evidence>
<feature type="region of interest" description="Disordered" evidence="7">
    <location>
        <begin position="219"/>
        <end position="245"/>
    </location>
</feature>
<evidence type="ECO:0000313" key="11">
    <source>
        <dbReference type="Proteomes" id="UP000248066"/>
    </source>
</evidence>
<sequence>MTHLRTNANKEIEIKQIYNLLKKRLWIIILFSALTTTGGYMYHQSIQPEPIYDSTSRIMISESSGYMNTLRVFITEPPVMQAVIDELGLSMSPQALSTRIHVDNISDSQIVMITAQAGSPEMAASIANTTAEQYQEVVASTLGFTDVEQLSAAVANPNQLPINPMSNNLIYAAAVFGIFTAIGLIFLLDSIDNRVRYRREVEKLLQVPVIGDVSKMTRRTMQKTTKEHRKADALRGETVGESTKG</sequence>
<evidence type="ECO:0000259" key="9">
    <source>
        <dbReference type="Pfam" id="PF02706"/>
    </source>
</evidence>
<evidence type="ECO:0000256" key="2">
    <source>
        <dbReference type="ARBA" id="ARBA00006683"/>
    </source>
</evidence>
<dbReference type="AlphaFoldDB" id="A0A2W0HIZ0"/>
<proteinExistence type="inferred from homology"/>
<keyword evidence="11" id="KW-1185">Reference proteome</keyword>
<feature type="domain" description="Polysaccharide chain length determinant N-terminal" evidence="9">
    <location>
        <begin position="11"/>
        <end position="68"/>
    </location>
</feature>
<comment type="similarity">
    <text evidence="2">Belongs to the CpsC/CapA family.</text>
</comment>
<feature type="transmembrane region" description="Helical" evidence="8">
    <location>
        <begin position="25"/>
        <end position="43"/>
    </location>
</feature>
<dbReference type="PANTHER" id="PTHR32309">
    <property type="entry name" value="TYROSINE-PROTEIN KINASE"/>
    <property type="match status" value="1"/>
</dbReference>
<dbReference type="GO" id="GO:0005886">
    <property type="term" value="C:plasma membrane"/>
    <property type="evidence" value="ECO:0007669"/>
    <property type="project" value="UniProtKB-SubCell"/>
</dbReference>
<comment type="subcellular location">
    <subcellularLocation>
        <location evidence="1">Cell membrane</location>
        <topology evidence="1">Multi-pass membrane protein</topology>
    </subcellularLocation>
</comment>
<dbReference type="PANTHER" id="PTHR32309:SF31">
    <property type="entry name" value="CAPSULAR EXOPOLYSACCHARIDE FAMILY"/>
    <property type="match status" value="1"/>
</dbReference>
<keyword evidence="4 8" id="KW-0812">Transmembrane</keyword>
<dbReference type="EMBL" id="PDOF01000002">
    <property type="protein sequence ID" value="PYZ96942.1"/>
    <property type="molecule type" value="Genomic_DNA"/>
</dbReference>
<evidence type="ECO:0000256" key="1">
    <source>
        <dbReference type="ARBA" id="ARBA00004651"/>
    </source>
</evidence>
<dbReference type="Pfam" id="PF02706">
    <property type="entry name" value="Wzz"/>
    <property type="match status" value="1"/>
</dbReference>
<keyword evidence="5 8" id="KW-1133">Transmembrane helix</keyword>
<evidence type="ECO:0000256" key="5">
    <source>
        <dbReference type="ARBA" id="ARBA00022989"/>
    </source>
</evidence>
<keyword evidence="3" id="KW-1003">Cell membrane</keyword>
<evidence type="ECO:0000256" key="7">
    <source>
        <dbReference type="SAM" id="MobiDB-lite"/>
    </source>
</evidence>
<dbReference type="InterPro" id="IPR003856">
    <property type="entry name" value="LPS_length_determ_N"/>
</dbReference>
<comment type="caution">
    <text evidence="10">The sequence shown here is derived from an EMBL/GenBank/DDBJ whole genome shotgun (WGS) entry which is preliminary data.</text>
</comment>